<dbReference type="PANTHER" id="PTHR30441">
    <property type="entry name" value="DUF748 DOMAIN-CONTAINING PROTEIN"/>
    <property type="match status" value="1"/>
</dbReference>
<gene>
    <name evidence="3" type="ORF">OZSIB_2726</name>
</gene>
<feature type="region of interest" description="Disordered" evidence="1">
    <location>
        <begin position="1"/>
        <end position="24"/>
    </location>
</feature>
<feature type="region of interest" description="Disordered" evidence="1">
    <location>
        <begin position="1123"/>
        <end position="1197"/>
    </location>
</feature>
<reference evidence="3 4" key="1">
    <citation type="submission" date="2018-05" db="EMBL/GenBank/DDBJ databases">
        <title>A metagenomic window into the 2 km-deep terrestrial subsurface aquifer revealed taxonomically and functionally diverse microbial community comprising novel uncultured bacterial lineages.</title>
        <authorList>
            <person name="Kadnikov V.V."/>
            <person name="Mardanov A.V."/>
            <person name="Beletsky A.V."/>
            <person name="Banks D."/>
            <person name="Pimenov N.V."/>
            <person name="Frank Y.A."/>
            <person name="Karnachuk O.V."/>
            <person name="Ravin N.V."/>
        </authorList>
    </citation>
    <scope>NUCLEOTIDE SEQUENCE [LARGE SCALE GENOMIC DNA]</scope>
    <source>
        <strain evidence="3">BY5</strain>
    </source>
</reference>
<feature type="compositionally biased region" description="Low complexity" evidence="1">
    <location>
        <begin position="1092"/>
        <end position="1110"/>
    </location>
</feature>
<feature type="compositionally biased region" description="Basic and acidic residues" evidence="1">
    <location>
        <begin position="1178"/>
        <end position="1197"/>
    </location>
</feature>
<dbReference type="PANTHER" id="PTHR30441:SF8">
    <property type="entry name" value="DUF748 DOMAIN-CONTAINING PROTEIN"/>
    <property type="match status" value="1"/>
</dbReference>
<protein>
    <recommendedName>
        <fullName evidence="5">AsmA-like C-terminal domain-containing protein</fullName>
    </recommendedName>
</protein>
<feature type="transmembrane region" description="Helical" evidence="2">
    <location>
        <begin position="33"/>
        <end position="53"/>
    </location>
</feature>
<sequence length="1197" mass="124083">MEPMNDPTTPASPAPTDEGTAAETPRRRPILRIIGFLLLAGLVTTAAGGYYLYTRFLGLGSLKDVFASKAAAYLGQPVTIEELALQFPTIRLTGLKIGDEQASPGLPVATVALVSVTPDFWELVRGNVRIEGLTVSSAALRLTRSSSGDLALPPGLATVGSSSPAVPSADPGLAFDPTTLPLEQLDLDGLTLTFDDQPAGRVLRARLPKGSLAKNRLRQALTFAASLAAEHLVDLELSGTIQADGTLEATVKSSPLAIAGLRTWAPDLPPLPAGLASPAVEAQLHRLPTGGLRVARLVLTSQPGLKLEGQIDLPTLSPLTASGTVTAAPMAVGLLLPLIKPYLPDLGGLELPAGEIGGGARFTLAAEGPPQVTAWVRPKGLVVKHPAAPGPVSLAEGQVQYVDGTVQWEGLRAAVSALTIASPRGRATLGSAPTLEADLKASLQAAPLFKDLQDKVPKDLRHLSPSGTLEFEGKARWAAGRPVLDGTLRVTAASFVPQSGMAPVGLEQAVLRAEGLGPAAGRLVVATCRARLLDTPVDLSGEIANAADPKLALQASGVADLARLQAALPIENEVFKKKSRLAGRAQVTATIGGTLGQPDPQAVLTLSGAEFHLEERRVHLTGLQGTARGSLQRLHLDKIAATLAGARIQLEGTLDNLLKPVISGKATIAGLDLAEVRAFLAHNFPTFPADLGFDGRVNLDLKLSGPADTPRLDGTAILAGVNLQHPAMMRPLVRITGPVGFDNTGLRTEGLRADWGSSSLLLKGKIDSWASFGLDFHYEIKPLDLTDLGQFFLSGTSYGLTGSGAAQGRLTGPIARFVLAGTANVPAGMIEAATTKGAAGFKFPFTDLTAPFTFTDKVLDVKNAQLKMFDGGLQASGKVWVGEEAIRFAFDTKGAGLRAESFLALNSRFKNVLTGPVDLTFNAQGNSTGLSSLDGGWSVGMKSGSYQAPPVAAQIFNALNAPQLASGAISNVGGHFVFKAGQMHSDDLLFKSPVGQLTYKGTVGLDTSLNGTANLSLPRSVCQGSPILAQLVGNRPTLELPVGVRGTLVSPAIDLALDRLLKKAVEEQAKAKAQDLLLNALGGGKGPPAEVASGTTGSATAPAGTAKVDPKQALQKELGKLLGLEPKQPPPPPPAPHPAPTPSPTPTAPPTPTPVASPTLPAGPATATVPAQPRNPVKKIEQDLKNVGKDLKKIFKW</sequence>
<proteinExistence type="predicted"/>
<accession>A0A367ZRU5</accession>
<feature type="compositionally biased region" description="Pro residues" evidence="1">
    <location>
        <begin position="1127"/>
        <end position="1155"/>
    </location>
</feature>
<dbReference type="AlphaFoldDB" id="A0A367ZRU5"/>
<dbReference type="EMBL" id="QOQW01000004">
    <property type="protein sequence ID" value="RCK80838.1"/>
    <property type="molecule type" value="Genomic_DNA"/>
</dbReference>
<keyword evidence="2" id="KW-0812">Transmembrane</keyword>
<dbReference type="InterPro" id="IPR052894">
    <property type="entry name" value="AsmA-related"/>
</dbReference>
<comment type="caution">
    <text evidence="3">The sequence shown here is derived from an EMBL/GenBank/DDBJ whole genome shotgun (WGS) entry which is preliminary data.</text>
</comment>
<dbReference type="Proteomes" id="UP000252355">
    <property type="component" value="Unassembled WGS sequence"/>
</dbReference>
<feature type="region of interest" description="Disordered" evidence="1">
    <location>
        <begin position="1087"/>
        <end position="1110"/>
    </location>
</feature>
<feature type="compositionally biased region" description="Low complexity" evidence="1">
    <location>
        <begin position="7"/>
        <end position="16"/>
    </location>
</feature>
<evidence type="ECO:0000313" key="4">
    <source>
        <dbReference type="Proteomes" id="UP000252355"/>
    </source>
</evidence>
<evidence type="ECO:0000256" key="2">
    <source>
        <dbReference type="SAM" id="Phobius"/>
    </source>
</evidence>
<dbReference type="GO" id="GO:0090313">
    <property type="term" value="P:regulation of protein targeting to membrane"/>
    <property type="evidence" value="ECO:0007669"/>
    <property type="project" value="TreeGrafter"/>
</dbReference>
<dbReference type="GO" id="GO:0005886">
    <property type="term" value="C:plasma membrane"/>
    <property type="evidence" value="ECO:0007669"/>
    <property type="project" value="TreeGrafter"/>
</dbReference>
<name>A0A367ZRU5_9BACT</name>
<evidence type="ECO:0000256" key="1">
    <source>
        <dbReference type="SAM" id="MobiDB-lite"/>
    </source>
</evidence>
<keyword evidence="2" id="KW-0472">Membrane</keyword>
<keyword evidence="2" id="KW-1133">Transmembrane helix</keyword>
<evidence type="ECO:0008006" key="5">
    <source>
        <dbReference type="Google" id="ProtNLM"/>
    </source>
</evidence>
<organism evidence="3 4">
    <name type="scientific">Candidatus Ozemobacter sibiricus</name>
    <dbReference type="NCBI Taxonomy" id="2268124"/>
    <lineage>
        <taxon>Bacteria</taxon>
        <taxon>Candidatus Ozemobacteria</taxon>
        <taxon>Candidatus Ozemobacterales</taxon>
        <taxon>Candidatus Ozemobacteraceae</taxon>
        <taxon>Candidatus Ozemobacter</taxon>
    </lineage>
</organism>
<evidence type="ECO:0000313" key="3">
    <source>
        <dbReference type="EMBL" id="RCK80838.1"/>
    </source>
</evidence>